<reference evidence="3" key="1">
    <citation type="journal article" date="2019" name="Int. J. Syst. Evol. Microbiol.">
        <title>The Global Catalogue of Microorganisms (GCM) 10K type strain sequencing project: providing services to taxonomists for standard genome sequencing and annotation.</title>
        <authorList>
            <consortium name="The Broad Institute Genomics Platform"/>
            <consortium name="The Broad Institute Genome Sequencing Center for Infectious Disease"/>
            <person name="Wu L."/>
            <person name="Ma J."/>
        </authorList>
    </citation>
    <scope>NUCLEOTIDE SEQUENCE [LARGE SCALE GENOMIC DNA]</scope>
    <source>
        <strain evidence="3">CCUG 60742</strain>
    </source>
</reference>
<dbReference type="Proteomes" id="UP001597073">
    <property type="component" value="Unassembled WGS sequence"/>
</dbReference>
<feature type="transmembrane region" description="Helical" evidence="1">
    <location>
        <begin position="64"/>
        <end position="84"/>
    </location>
</feature>
<keyword evidence="1" id="KW-1133">Transmembrane helix</keyword>
<keyword evidence="1" id="KW-0472">Membrane</keyword>
<feature type="transmembrane region" description="Helical" evidence="1">
    <location>
        <begin position="12"/>
        <end position="31"/>
    </location>
</feature>
<proteinExistence type="predicted"/>
<evidence type="ECO:0000313" key="2">
    <source>
        <dbReference type="EMBL" id="MFD0766420.1"/>
    </source>
</evidence>
<keyword evidence="3" id="KW-1185">Reference proteome</keyword>
<evidence type="ECO:0000256" key="1">
    <source>
        <dbReference type="SAM" id="Phobius"/>
    </source>
</evidence>
<dbReference type="RefSeq" id="WP_377144314.1">
    <property type="nucleotide sequence ID" value="NZ_JBHTIA010000012.1"/>
</dbReference>
<gene>
    <name evidence="2" type="ORF">ACFQZI_16275</name>
</gene>
<accession>A0ABW2ZJJ0</accession>
<keyword evidence="1" id="KW-0812">Transmembrane</keyword>
<evidence type="ECO:0008006" key="4">
    <source>
        <dbReference type="Google" id="ProtNLM"/>
    </source>
</evidence>
<evidence type="ECO:0000313" key="3">
    <source>
        <dbReference type="Proteomes" id="UP001597073"/>
    </source>
</evidence>
<comment type="caution">
    <text evidence="2">The sequence shown here is derived from an EMBL/GenBank/DDBJ whole genome shotgun (WGS) entry which is preliminary data.</text>
</comment>
<dbReference type="EMBL" id="JBHTIA010000012">
    <property type="protein sequence ID" value="MFD0766420.1"/>
    <property type="molecule type" value="Genomic_DNA"/>
</dbReference>
<organism evidence="2 3">
    <name type="scientific">Mucilaginibacter lutimaris</name>
    <dbReference type="NCBI Taxonomy" id="931629"/>
    <lineage>
        <taxon>Bacteria</taxon>
        <taxon>Pseudomonadati</taxon>
        <taxon>Bacteroidota</taxon>
        <taxon>Sphingobacteriia</taxon>
        <taxon>Sphingobacteriales</taxon>
        <taxon>Sphingobacteriaceae</taxon>
        <taxon>Mucilaginibacter</taxon>
    </lineage>
</organism>
<name>A0ABW2ZJJ0_9SPHI</name>
<sequence length="105" mass="12179">MFNKPLSTKQITALSFVISLLAIVTSFVNYGESEYIGWPKRLLRPFYFEWPGGENTLLNGTFNIFHFQLFFAALFFIGAMQYATSKQKHSRLLRFGFSLVLLQVR</sequence>
<protein>
    <recommendedName>
        <fullName evidence="4">DUF998 domain-containing protein</fullName>
    </recommendedName>
</protein>